<sequence length="376" mass="42357">MWNDTPTLVVLLAAMLAIAAVLLAIRHITLHLRHYSRPQFQLHIVRILAMVPIYSLTSWFALVITNETHSLVLELVRDSYEAYVVYNFVVLLIKYGGGDLHICRYLEDQPRMDHPWPMNIWLQPLRLGPAFLNAVRASVLQFVFVKPAGSVVKLYVIKHDSRTIRNVILLCVGLINNMSISCALYGLVLFYHAVHKLLLPFRPFEKFLSVKAVVFFSFWQGVALSLAIRIGVLHDVQGFSAREQATGLQDFLICFEMAVAAIAHYYVFSYTEYEGDDAATRSKHAFWHVVDFRDVLSDAHDRFSGGVGFEAELREEPIVPTDDRQHALLGDGCRTNASRDYGSVALSGGAHGTSLSADLMSTPWRLSHTSSSRWPP</sequence>
<dbReference type="SMART" id="SM01417">
    <property type="entry name" value="Solute_trans_a"/>
    <property type="match status" value="1"/>
</dbReference>
<feature type="transmembrane region" description="Helical" evidence="5">
    <location>
        <begin position="6"/>
        <end position="25"/>
    </location>
</feature>
<dbReference type="PANTHER" id="PTHR23423">
    <property type="entry name" value="ORGANIC SOLUTE TRANSPORTER-RELATED"/>
    <property type="match status" value="1"/>
</dbReference>
<keyword evidence="7" id="KW-1185">Reference proteome</keyword>
<evidence type="ECO:0000313" key="6">
    <source>
        <dbReference type="EMBL" id="PXF47546.1"/>
    </source>
</evidence>
<feature type="transmembrane region" description="Helical" evidence="5">
    <location>
        <begin position="45"/>
        <end position="64"/>
    </location>
</feature>
<dbReference type="OrthoDB" id="5348404at2759"/>
<dbReference type="InterPro" id="IPR005178">
    <property type="entry name" value="Ostalpha/TMEM184C"/>
</dbReference>
<evidence type="ECO:0000256" key="5">
    <source>
        <dbReference type="SAM" id="Phobius"/>
    </source>
</evidence>
<evidence type="ECO:0008006" key="8">
    <source>
        <dbReference type="Google" id="ProtNLM"/>
    </source>
</evidence>
<feature type="transmembrane region" description="Helical" evidence="5">
    <location>
        <begin position="212"/>
        <end position="232"/>
    </location>
</feature>
<reference evidence="6 7" key="1">
    <citation type="journal article" date="2018" name="Mol. Biol. Evol.">
        <title>Analysis of the draft genome of the red seaweed Gracilariopsis chorda provides insights into genome size evolution in Rhodophyta.</title>
        <authorList>
            <person name="Lee J."/>
            <person name="Yang E.C."/>
            <person name="Graf L."/>
            <person name="Yang J.H."/>
            <person name="Qiu H."/>
            <person name="Zel Zion U."/>
            <person name="Chan C.X."/>
            <person name="Stephens T.G."/>
            <person name="Weber A.P.M."/>
            <person name="Boo G.H."/>
            <person name="Boo S.M."/>
            <person name="Kim K.M."/>
            <person name="Shin Y."/>
            <person name="Jung M."/>
            <person name="Lee S.J."/>
            <person name="Yim H.S."/>
            <person name="Lee J.H."/>
            <person name="Bhattacharya D."/>
            <person name="Yoon H.S."/>
        </authorList>
    </citation>
    <scope>NUCLEOTIDE SEQUENCE [LARGE SCALE GENOMIC DNA]</scope>
    <source>
        <strain evidence="6 7">SKKU-2015</strain>
        <tissue evidence="6">Whole body</tissue>
    </source>
</reference>
<dbReference type="Pfam" id="PF03619">
    <property type="entry name" value="Solute_trans_a"/>
    <property type="match status" value="1"/>
</dbReference>
<dbReference type="EMBL" id="NBIV01000023">
    <property type="protein sequence ID" value="PXF47546.1"/>
    <property type="molecule type" value="Genomic_DNA"/>
</dbReference>
<evidence type="ECO:0000313" key="7">
    <source>
        <dbReference type="Proteomes" id="UP000247409"/>
    </source>
</evidence>
<dbReference type="Proteomes" id="UP000247409">
    <property type="component" value="Unassembled WGS sequence"/>
</dbReference>
<dbReference type="AlphaFoldDB" id="A0A2V3IZG1"/>
<keyword evidence="3 5" id="KW-1133">Transmembrane helix</keyword>
<keyword evidence="4 5" id="KW-0472">Membrane</keyword>
<dbReference type="STRING" id="448386.A0A2V3IZG1"/>
<comment type="subcellular location">
    <subcellularLocation>
        <location evidence="1">Membrane</location>
        <topology evidence="1">Multi-pass membrane protein</topology>
    </subcellularLocation>
</comment>
<feature type="transmembrane region" description="Helical" evidence="5">
    <location>
        <begin position="167"/>
        <end position="192"/>
    </location>
</feature>
<dbReference type="GO" id="GO:0016020">
    <property type="term" value="C:membrane"/>
    <property type="evidence" value="ECO:0007669"/>
    <property type="project" value="UniProtKB-SubCell"/>
</dbReference>
<evidence type="ECO:0000256" key="1">
    <source>
        <dbReference type="ARBA" id="ARBA00004141"/>
    </source>
</evidence>
<evidence type="ECO:0000256" key="2">
    <source>
        <dbReference type="ARBA" id="ARBA00022692"/>
    </source>
</evidence>
<keyword evidence="2 5" id="KW-0812">Transmembrane</keyword>
<accession>A0A2V3IZG1</accession>
<comment type="caution">
    <text evidence="6">The sequence shown here is derived from an EMBL/GenBank/DDBJ whole genome shotgun (WGS) entry which is preliminary data.</text>
</comment>
<evidence type="ECO:0000256" key="3">
    <source>
        <dbReference type="ARBA" id="ARBA00022989"/>
    </source>
</evidence>
<evidence type="ECO:0000256" key="4">
    <source>
        <dbReference type="ARBA" id="ARBA00023136"/>
    </source>
</evidence>
<gene>
    <name evidence="6" type="ORF">BWQ96_02690</name>
</gene>
<protein>
    <recommendedName>
        <fullName evidence="8">Transmembrane protein 184C</fullName>
    </recommendedName>
</protein>
<organism evidence="6 7">
    <name type="scientific">Gracilariopsis chorda</name>
    <dbReference type="NCBI Taxonomy" id="448386"/>
    <lineage>
        <taxon>Eukaryota</taxon>
        <taxon>Rhodophyta</taxon>
        <taxon>Florideophyceae</taxon>
        <taxon>Rhodymeniophycidae</taxon>
        <taxon>Gracilariales</taxon>
        <taxon>Gracilariaceae</taxon>
        <taxon>Gracilariopsis</taxon>
    </lineage>
</organism>
<proteinExistence type="predicted"/>
<name>A0A2V3IZG1_9FLOR</name>